<dbReference type="AlphaFoldDB" id="A0AAE3GJM5"/>
<evidence type="ECO:0000256" key="2">
    <source>
        <dbReference type="ARBA" id="ARBA00023125"/>
    </source>
</evidence>
<dbReference type="SUPFAM" id="SSF48008">
    <property type="entry name" value="GntR ligand-binding domain-like"/>
    <property type="match status" value="1"/>
</dbReference>
<dbReference type="EMBL" id="JAMTCK010000009">
    <property type="protein sequence ID" value="MCP2167368.1"/>
    <property type="molecule type" value="Genomic_DNA"/>
</dbReference>
<keyword evidence="3" id="KW-0804">Transcription</keyword>
<sequence length="236" mass="25865">MSLSDQLAEHLLTAIIDGTYPPGSALPPEGELAEQASVSRLTVREAVKALRAQNVVRIQRGRGTFVNPPSQWTALDPLIRAAAAAPRSTGMVSERLIEARRLIEIGAIELAALRRTEDDLTQLHGLLQDMRDSAATGDVDLFVEADIAFHDIVMQASGNAFIPLMFEPFGRLLHEGRRETSAVPAIRANAIEHHAQILRALEAGDPVLARKAMDEHMCQTADDLRTHVIDPRHRES</sequence>
<keyword evidence="6" id="KW-1185">Reference proteome</keyword>
<evidence type="ECO:0000256" key="1">
    <source>
        <dbReference type="ARBA" id="ARBA00023015"/>
    </source>
</evidence>
<reference evidence="5" key="1">
    <citation type="submission" date="2022-06" db="EMBL/GenBank/DDBJ databases">
        <title>Genomic Encyclopedia of Archaeal and Bacterial Type Strains, Phase II (KMG-II): from individual species to whole genera.</title>
        <authorList>
            <person name="Goeker M."/>
        </authorList>
    </citation>
    <scope>NUCLEOTIDE SEQUENCE</scope>
    <source>
        <strain evidence="5">DSM 43935</strain>
    </source>
</reference>
<accession>A0AAE3GJM5</accession>
<comment type="caution">
    <text evidence="5">The sequence shown here is derived from an EMBL/GenBank/DDBJ whole genome shotgun (WGS) entry which is preliminary data.</text>
</comment>
<protein>
    <submittedName>
        <fullName evidence="5">Transcriptional regulator, GntR family</fullName>
    </submittedName>
</protein>
<dbReference type="CDD" id="cd07377">
    <property type="entry name" value="WHTH_GntR"/>
    <property type="match status" value="1"/>
</dbReference>
<dbReference type="SMART" id="SM00345">
    <property type="entry name" value="HTH_GNTR"/>
    <property type="match status" value="1"/>
</dbReference>
<evidence type="ECO:0000256" key="3">
    <source>
        <dbReference type="ARBA" id="ARBA00023163"/>
    </source>
</evidence>
<dbReference type="InterPro" id="IPR000524">
    <property type="entry name" value="Tscrpt_reg_HTH_GntR"/>
</dbReference>
<dbReference type="InterPro" id="IPR008920">
    <property type="entry name" value="TF_FadR/GntR_C"/>
</dbReference>
<dbReference type="SUPFAM" id="SSF46785">
    <property type="entry name" value="Winged helix' DNA-binding domain"/>
    <property type="match status" value="1"/>
</dbReference>
<dbReference type="PRINTS" id="PR00035">
    <property type="entry name" value="HTHGNTR"/>
</dbReference>
<evidence type="ECO:0000313" key="5">
    <source>
        <dbReference type="EMBL" id="MCP2167368.1"/>
    </source>
</evidence>
<dbReference type="GO" id="GO:0003677">
    <property type="term" value="F:DNA binding"/>
    <property type="evidence" value="ECO:0007669"/>
    <property type="project" value="UniProtKB-KW"/>
</dbReference>
<dbReference type="PROSITE" id="PS50949">
    <property type="entry name" value="HTH_GNTR"/>
    <property type="match status" value="1"/>
</dbReference>
<keyword evidence="2" id="KW-0238">DNA-binding</keyword>
<proteinExistence type="predicted"/>
<dbReference type="SMART" id="SM00895">
    <property type="entry name" value="FCD"/>
    <property type="match status" value="1"/>
</dbReference>
<dbReference type="Pfam" id="PF07729">
    <property type="entry name" value="FCD"/>
    <property type="match status" value="1"/>
</dbReference>
<dbReference type="Gene3D" id="1.10.10.10">
    <property type="entry name" value="Winged helix-like DNA-binding domain superfamily/Winged helix DNA-binding domain"/>
    <property type="match status" value="1"/>
</dbReference>
<feature type="domain" description="HTH gntR-type" evidence="4">
    <location>
        <begin position="1"/>
        <end position="69"/>
    </location>
</feature>
<dbReference type="PANTHER" id="PTHR43537">
    <property type="entry name" value="TRANSCRIPTIONAL REGULATOR, GNTR FAMILY"/>
    <property type="match status" value="1"/>
</dbReference>
<dbReference type="Proteomes" id="UP001206128">
    <property type="component" value="Unassembled WGS sequence"/>
</dbReference>
<dbReference type="RefSeq" id="WP_253774150.1">
    <property type="nucleotide sequence ID" value="NZ_JAMTCK010000009.1"/>
</dbReference>
<dbReference type="Gene3D" id="1.20.120.530">
    <property type="entry name" value="GntR ligand-binding domain-like"/>
    <property type="match status" value="1"/>
</dbReference>
<keyword evidence="1" id="KW-0805">Transcription regulation</keyword>
<dbReference type="InterPro" id="IPR036388">
    <property type="entry name" value="WH-like_DNA-bd_sf"/>
</dbReference>
<dbReference type="GO" id="GO:0003700">
    <property type="term" value="F:DNA-binding transcription factor activity"/>
    <property type="evidence" value="ECO:0007669"/>
    <property type="project" value="InterPro"/>
</dbReference>
<evidence type="ECO:0000259" key="4">
    <source>
        <dbReference type="PROSITE" id="PS50949"/>
    </source>
</evidence>
<dbReference type="InterPro" id="IPR036390">
    <property type="entry name" value="WH_DNA-bd_sf"/>
</dbReference>
<dbReference type="PANTHER" id="PTHR43537:SF5">
    <property type="entry name" value="UXU OPERON TRANSCRIPTIONAL REGULATOR"/>
    <property type="match status" value="1"/>
</dbReference>
<evidence type="ECO:0000313" key="6">
    <source>
        <dbReference type="Proteomes" id="UP001206128"/>
    </source>
</evidence>
<dbReference type="Pfam" id="PF00392">
    <property type="entry name" value="GntR"/>
    <property type="match status" value="1"/>
</dbReference>
<gene>
    <name evidence="5" type="ORF">LX83_004241</name>
</gene>
<name>A0AAE3GJM5_9PSEU</name>
<organism evidence="5 6">
    <name type="scientific">Goodfellowiella coeruleoviolacea</name>
    <dbReference type="NCBI Taxonomy" id="334858"/>
    <lineage>
        <taxon>Bacteria</taxon>
        <taxon>Bacillati</taxon>
        <taxon>Actinomycetota</taxon>
        <taxon>Actinomycetes</taxon>
        <taxon>Pseudonocardiales</taxon>
        <taxon>Pseudonocardiaceae</taxon>
        <taxon>Goodfellowiella</taxon>
    </lineage>
</organism>
<dbReference type="InterPro" id="IPR011711">
    <property type="entry name" value="GntR_C"/>
</dbReference>